<dbReference type="SUPFAM" id="SSF140931">
    <property type="entry name" value="Fic-like"/>
    <property type="match status" value="1"/>
</dbReference>
<dbReference type="PROSITE" id="PS51459">
    <property type="entry name" value="FIDO"/>
    <property type="match status" value="1"/>
</dbReference>
<reference evidence="2" key="1">
    <citation type="submission" date="2020-04" db="EMBL/GenBank/DDBJ databases">
        <title>Deep metagenomics examines the oral microbiome during advanced dental caries in children, revealing novel taxa and co-occurrences with host molecules.</title>
        <authorList>
            <person name="Baker J.L."/>
            <person name="Morton J.T."/>
            <person name="Dinis M."/>
            <person name="Alvarez R."/>
            <person name="Tran N.C."/>
            <person name="Knight R."/>
            <person name="Edlund A."/>
        </authorList>
    </citation>
    <scope>NUCLEOTIDE SEQUENCE</scope>
    <source>
        <strain evidence="2">JCVI_38_bin.5</strain>
    </source>
</reference>
<dbReference type="Pfam" id="PF02661">
    <property type="entry name" value="Fic"/>
    <property type="match status" value="1"/>
</dbReference>
<dbReference type="InterPro" id="IPR003812">
    <property type="entry name" value="Fido"/>
</dbReference>
<dbReference type="PIRSF" id="PIRSF018297">
    <property type="entry name" value="Doc"/>
    <property type="match status" value="1"/>
</dbReference>
<accession>A0A930VZR5</accession>
<protein>
    <submittedName>
        <fullName evidence="2">Fic family protein</fullName>
    </submittedName>
</protein>
<dbReference type="InterPro" id="IPR006440">
    <property type="entry name" value="Doc"/>
</dbReference>
<dbReference type="Proteomes" id="UP000698335">
    <property type="component" value="Unassembled WGS sequence"/>
</dbReference>
<comment type="caution">
    <text evidence="2">The sequence shown here is derived from an EMBL/GenBank/DDBJ whole genome shotgun (WGS) entry which is preliminary data.</text>
</comment>
<evidence type="ECO:0000313" key="3">
    <source>
        <dbReference type="Proteomes" id="UP000698335"/>
    </source>
</evidence>
<name>A0A930VZR5_9ACTN</name>
<dbReference type="Gene3D" id="1.20.120.1870">
    <property type="entry name" value="Fic/DOC protein, Fido domain"/>
    <property type="match status" value="1"/>
</dbReference>
<dbReference type="InterPro" id="IPR036597">
    <property type="entry name" value="Fido-like_dom_sf"/>
</dbReference>
<dbReference type="GO" id="GO:0016301">
    <property type="term" value="F:kinase activity"/>
    <property type="evidence" value="ECO:0007669"/>
    <property type="project" value="InterPro"/>
</dbReference>
<dbReference type="InterPro" id="IPR053737">
    <property type="entry name" value="Type_II_TA_Toxin"/>
</dbReference>
<dbReference type="PANTHER" id="PTHR39426:SF1">
    <property type="entry name" value="HOMOLOGY TO DEATH-ON-CURING PROTEIN OF PHAGE P1"/>
    <property type="match status" value="1"/>
</dbReference>
<sequence length="128" mass="13962">MTPALPFTLSEVMAIHDIAIEKFGGAVGIRDENILESALTQPFQTFDGRDLHPSAVEKACRYAFGVVSDHPFIDGNKRTGTALMGAYLKMSGIDFQPSRKELLWAMLKVADGTLSYDGLVAWVDSVVL</sequence>
<feature type="domain" description="Fido" evidence="1">
    <location>
        <begin position="7"/>
        <end position="125"/>
    </location>
</feature>
<evidence type="ECO:0000313" key="2">
    <source>
        <dbReference type="EMBL" id="MBF4807773.1"/>
    </source>
</evidence>
<dbReference type="EMBL" id="JABZGW010000127">
    <property type="protein sequence ID" value="MBF4807773.1"/>
    <property type="molecule type" value="Genomic_DNA"/>
</dbReference>
<organism evidence="2 3">
    <name type="scientific">Lancefieldella rimae</name>
    <dbReference type="NCBI Taxonomy" id="1383"/>
    <lineage>
        <taxon>Bacteria</taxon>
        <taxon>Bacillati</taxon>
        <taxon>Actinomycetota</taxon>
        <taxon>Coriobacteriia</taxon>
        <taxon>Coriobacteriales</taxon>
        <taxon>Atopobiaceae</taxon>
        <taxon>Lancefieldella</taxon>
    </lineage>
</organism>
<dbReference type="AlphaFoldDB" id="A0A930VZR5"/>
<proteinExistence type="predicted"/>
<dbReference type="PANTHER" id="PTHR39426">
    <property type="entry name" value="HOMOLOGY TO DEATH-ON-CURING PROTEIN OF PHAGE P1"/>
    <property type="match status" value="1"/>
</dbReference>
<gene>
    <name evidence="2" type="ORF">HXK26_03660</name>
</gene>
<evidence type="ECO:0000259" key="1">
    <source>
        <dbReference type="PROSITE" id="PS51459"/>
    </source>
</evidence>